<evidence type="ECO:0000313" key="1">
    <source>
        <dbReference type="EMBL" id="MPC52041.1"/>
    </source>
</evidence>
<dbReference type="AlphaFoldDB" id="A0A5B7FX04"/>
<proteinExistence type="predicted"/>
<dbReference type="EMBL" id="VSRR010010587">
    <property type="protein sequence ID" value="MPC52041.1"/>
    <property type="molecule type" value="Genomic_DNA"/>
</dbReference>
<accession>A0A5B7FX04</accession>
<protein>
    <submittedName>
        <fullName evidence="1">Uncharacterized protein</fullName>
    </submittedName>
</protein>
<organism evidence="1 2">
    <name type="scientific">Portunus trituberculatus</name>
    <name type="common">Swimming crab</name>
    <name type="synonym">Neptunus trituberculatus</name>
    <dbReference type="NCBI Taxonomy" id="210409"/>
    <lineage>
        <taxon>Eukaryota</taxon>
        <taxon>Metazoa</taxon>
        <taxon>Ecdysozoa</taxon>
        <taxon>Arthropoda</taxon>
        <taxon>Crustacea</taxon>
        <taxon>Multicrustacea</taxon>
        <taxon>Malacostraca</taxon>
        <taxon>Eumalacostraca</taxon>
        <taxon>Eucarida</taxon>
        <taxon>Decapoda</taxon>
        <taxon>Pleocyemata</taxon>
        <taxon>Brachyura</taxon>
        <taxon>Eubrachyura</taxon>
        <taxon>Portunoidea</taxon>
        <taxon>Portunidae</taxon>
        <taxon>Portuninae</taxon>
        <taxon>Portunus</taxon>
    </lineage>
</organism>
<reference evidence="1 2" key="1">
    <citation type="submission" date="2019-05" db="EMBL/GenBank/DDBJ databases">
        <title>Another draft genome of Portunus trituberculatus and its Hox gene families provides insights of decapod evolution.</title>
        <authorList>
            <person name="Jeong J.-H."/>
            <person name="Song I."/>
            <person name="Kim S."/>
            <person name="Choi T."/>
            <person name="Kim D."/>
            <person name="Ryu S."/>
            <person name="Kim W."/>
        </authorList>
    </citation>
    <scope>NUCLEOTIDE SEQUENCE [LARGE SCALE GENOMIC DNA]</scope>
    <source>
        <tissue evidence="1">Muscle</tissue>
    </source>
</reference>
<sequence>MSVRVSLHPPSPSALQHAILYTQLLPLLHQGLGNRTLWLQFLPTQLLALLHPPQHRGNVRVSMLGVFPLLAGLTWSAFHPVSADN</sequence>
<comment type="caution">
    <text evidence="1">The sequence shown here is derived from an EMBL/GenBank/DDBJ whole genome shotgun (WGS) entry which is preliminary data.</text>
</comment>
<keyword evidence="2" id="KW-1185">Reference proteome</keyword>
<name>A0A5B7FX04_PORTR</name>
<dbReference type="Proteomes" id="UP000324222">
    <property type="component" value="Unassembled WGS sequence"/>
</dbReference>
<evidence type="ECO:0000313" key="2">
    <source>
        <dbReference type="Proteomes" id="UP000324222"/>
    </source>
</evidence>
<gene>
    <name evidence="1" type="ORF">E2C01_045901</name>
</gene>